<feature type="non-terminal residue" evidence="2">
    <location>
        <position position="1"/>
    </location>
</feature>
<evidence type="ECO:0000313" key="1">
    <source>
        <dbReference type="EMBL" id="GMR40613.1"/>
    </source>
</evidence>
<dbReference type="EMBL" id="BTRK01000003">
    <property type="protein sequence ID" value="GMR40616.1"/>
    <property type="molecule type" value="Genomic_DNA"/>
</dbReference>
<proteinExistence type="predicted"/>
<dbReference type="Proteomes" id="UP001328107">
    <property type="component" value="Unassembled WGS sequence"/>
</dbReference>
<gene>
    <name evidence="1" type="ORF">PMAYCL1PPCAC_10808</name>
    <name evidence="2" type="ORF">PMAYCL1PPCAC_10811</name>
</gene>
<protein>
    <submittedName>
        <fullName evidence="2">Uncharacterized protein</fullName>
    </submittedName>
</protein>
<comment type="caution">
    <text evidence="2">The sequence shown here is derived from an EMBL/GenBank/DDBJ whole genome shotgun (WGS) entry which is preliminary data.</text>
</comment>
<evidence type="ECO:0000313" key="3">
    <source>
        <dbReference type="Proteomes" id="UP001328107"/>
    </source>
</evidence>
<sequence>SFSGANDTFFFLHRCCTNRISSIRAARIAYFLSNFPLILSCAIMNLKFFSNSSLLIKLDGVRHSSNCARDSPHCSCFIHIVPGPNLAPLGSMSAR</sequence>
<evidence type="ECO:0000313" key="2">
    <source>
        <dbReference type="EMBL" id="GMR40616.1"/>
    </source>
</evidence>
<dbReference type="EMBL" id="BTRK01000003">
    <property type="protein sequence ID" value="GMR40613.1"/>
    <property type="molecule type" value="Genomic_DNA"/>
</dbReference>
<dbReference type="AlphaFoldDB" id="A0AAN4ZKE1"/>
<accession>A0AAN4ZKE1</accession>
<organism evidence="2 3">
    <name type="scientific">Pristionchus mayeri</name>
    <dbReference type="NCBI Taxonomy" id="1317129"/>
    <lineage>
        <taxon>Eukaryota</taxon>
        <taxon>Metazoa</taxon>
        <taxon>Ecdysozoa</taxon>
        <taxon>Nematoda</taxon>
        <taxon>Chromadorea</taxon>
        <taxon>Rhabditida</taxon>
        <taxon>Rhabditina</taxon>
        <taxon>Diplogasteromorpha</taxon>
        <taxon>Diplogasteroidea</taxon>
        <taxon>Neodiplogasteridae</taxon>
        <taxon>Pristionchus</taxon>
    </lineage>
</organism>
<keyword evidence="3" id="KW-1185">Reference proteome</keyword>
<reference evidence="2" key="2">
    <citation type="submission" date="2023-06" db="EMBL/GenBank/DDBJ databases">
        <title>Genome assembly of Pristionchus species.</title>
        <authorList>
            <person name="Yoshida K."/>
            <person name="Sommer R.J."/>
        </authorList>
    </citation>
    <scope>NUCLEOTIDE SEQUENCE</scope>
    <source>
        <strain evidence="2">RS5460</strain>
    </source>
</reference>
<reference evidence="3" key="1">
    <citation type="submission" date="2022-10" db="EMBL/GenBank/DDBJ databases">
        <title>Genome assembly of Pristionchus species.</title>
        <authorList>
            <person name="Yoshida K."/>
            <person name="Sommer R.J."/>
        </authorList>
    </citation>
    <scope>NUCLEOTIDE SEQUENCE [LARGE SCALE GENOMIC DNA]</scope>
    <source>
        <strain evidence="1 3">RS5460</strain>
    </source>
</reference>
<name>A0AAN4ZKE1_9BILA</name>